<evidence type="ECO:0000313" key="4">
    <source>
        <dbReference type="EMBL" id="MBL0421009.1"/>
    </source>
</evidence>
<dbReference type="InterPro" id="IPR000182">
    <property type="entry name" value="GNAT_dom"/>
</dbReference>
<dbReference type="RefSeq" id="WP_201684070.1">
    <property type="nucleotide sequence ID" value="NZ_JAEQNA010000003.1"/>
</dbReference>
<evidence type="ECO:0000256" key="1">
    <source>
        <dbReference type="ARBA" id="ARBA00022679"/>
    </source>
</evidence>
<dbReference type="GO" id="GO:0016747">
    <property type="term" value="F:acyltransferase activity, transferring groups other than amino-acyl groups"/>
    <property type="evidence" value="ECO:0007669"/>
    <property type="project" value="InterPro"/>
</dbReference>
<dbReference type="EMBL" id="JAEQNA010000003">
    <property type="protein sequence ID" value="MBL0421009.1"/>
    <property type="molecule type" value="Genomic_DNA"/>
</dbReference>
<evidence type="ECO:0000313" key="5">
    <source>
        <dbReference type="Proteomes" id="UP000613011"/>
    </source>
</evidence>
<dbReference type="CDD" id="cd04301">
    <property type="entry name" value="NAT_SF"/>
    <property type="match status" value="1"/>
</dbReference>
<organism evidence="4 5">
    <name type="scientific">Ramlibacter aurantiacus</name>
    <dbReference type="NCBI Taxonomy" id="2801330"/>
    <lineage>
        <taxon>Bacteria</taxon>
        <taxon>Pseudomonadati</taxon>
        <taxon>Pseudomonadota</taxon>
        <taxon>Betaproteobacteria</taxon>
        <taxon>Burkholderiales</taxon>
        <taxon>Comamonadaceae</taxon>
        <taxon>Ramlibacter</taxon>
    </lineage>
</organism>
<gene>
    <name evidence="4" type="ORF">JI739_11685</name>
</gene>
<sequence>MTVDPPIRLGRAADAAAIAALSRELIEEGLPWTWQPARVLRALQHPETNVAVVDAGDELVGFGIMEYLDTDAYLVLLAVRRSDQRKGRGSALLRWLETAARAAGAERVRLDARRDNAAARSFYNEHGYHEIAIQEGGYHGAVDRIRLEKWLRA</sequence>
<dbReference type="SUPFAM" id="SSF55729">
    <property type="entry name" value="Acyl-CoA N-acyltransferases (Nat)"/>
    <property type="match status" value="1"/>
</dbReference>
<keyword evidence="2" id="KW-0012">Acyltransferase</keyword>
<feature type="domain" description="N-acetyltransferase" evidence="3">
    <location>
        <begin position="5"/>
        <end position="152"/>
    </location>
</feature>
<dbReference type="Proteomes" id="UP000613011">
    <property type="component" value="Unassembled WGS sequence"/>
</dbReference>
<dbReference type="AlphaFoldDB" id="A0A937D1Y2"/>
<keyword evidence="1" id="KW-0808">Transferase</keyword>
<dbReference type="Gene3D" id="3.40.630.30">
    <property type="match status" value="1"/>
</dbReference>
<comment type="caution">
    <text evidence="4">The sequence shown here is derived from an EMBL/GenBank/DDBJ whole genome shotgun (WGS) entry which is preliminary data.</text>
</comment>
<dbReference type="PROSITE" id="PS51186">
    <property type="entry name" value="GNAT"/>
    <property type="match status" value="1"/>
</dbReference>
<protein>
    <submittedName>
        <fullName evidence="4">GNAT family N-acetyltransferase</fullName>
    </submittedName>
</protein>
<name>A0A937D1Y2_9BURK</name>
<reference evidence="4" key="1">
    <citation type="submission" date="2021-01" db="EMBL/GenBank/DDBJ databases">
        <title>Ramlibacter sp. strain AW1 16S ribosomal RNA gene Genome sequencing and assembly.</title>
        <authorList>
            <person name="Kang M."/>
        </authorList>
    </citation>
    <scope>NUCLEOTIDE SEQUENCE</scope>
    <source>
        <strain evidence="4">AW1</strain>
    </source>
</reference>
<proteinExistence type="predicted"/>
<dbReference type="PANTHER" id="PTHR43877">
    <property type="entry name" value="AMINOALKYLPHOSPHONATE N-ACETYLTRANSFERASE-RELATED-RELATED"/>
    <property type="match status" value="1"/>
</dbReference>
<keyword evidence="5" id="KW-1185">Reference proteome</keyword>
<evidence type="ECO:0000256" key="2">
    <source>
        <dbReference type="ARBA" id="ARBA00023315"/>
    </source>
</evidence>
<dbReference type="Pfam" id="PF00583">
    <property type="entry name" value="Acetyltransf_1"/>
    <property type="match status" value="1"/>
</dbReference>
<dbReference type="InterPro" id="IPR016181">
    <property type="entry name" value="Acyl_CoA_acyltransferase"/>
</dbReference>
<accession>A0A937D1Y2</accession>
<evidence type="ECO:0000259" key="3">
    <source>
        <dbReference type="PROSITE" id="PS51186"/>
    </source>
</evidence>
<dbReference type="InterPro" id="IPR050832">
    <property type="entry name" value="Bact_Acetyltransf"/>
</dbReference>